<proteinExistence type="predicted"/>
<accession>A0A6G1C0R6</accession>
<dbReference type="Proteomes" id="UP000479710">
    <property type="component" value="Unassembled WGS sequence"/>
</dbReference>
<gene>
    <name evidence="1" type="ORF">E2562_037280</name>
</gene>
<keyword evidence="2" id="KW-1185">Reference proteome</keyword>
<dbReference type="EMBL" id="SPHZ02000011">
    <property type="protein sequence ID" value="KAF0894225.1"/>
    <property type="molecule type" value="Genomic_DNA"/>
</dbReference>
<reference evidence="1 2" key="1">
    <citation type="submission" date="2019-11" db="EMBL/GenBank/DDBJ databases">
        <title>Whole genome sequence of Oryza granulata.</title>
        <authorList>
            <person name="Li W."/>
        </authorList>
    </citation>
    <scope>NUCLEOTIDE SEQUENCE [LARGE SCALE GENOMIC DNA]</scope>
    <source>
        <strain evidence="2">cv. Menghai</strain>
        <tissue evidence="1">Leaf</tissue>
    </source>
</reference>
<name>A0A6G1C0R6_9ORYZ</name>
<protein>
    <submittedName>
        <fullName evidence="1">Uncharacterized protein</fullName>
    </submittedName>
</protein>
<comment type="caution">
    <text evidence="1">The sequence shown here is derived from an EMBL/GenBank/DDBJ whole genome shotgun (WGS) entry which is preliminary data.</text>
</comment>
<evidence type="ECO:0000313" key="2">
    <source>
        <dbReference type="Proteomes" id="UP000479710"/>
    </source>
</evidence>
<dbReference type="AlphaFoldDB" id="A0A6G1C0R6"/>
<sequence length="87" mass="9400">MLSTPSLAVERIPLPAADGSCCPELDLTCSYDASSLVSARHVVKNWAEAELDEVVALGDMEFNRSTRLSSQKHVVLEVGEEMHGDLA</sequence>
<organism evidence="1 2">
    <name type="scientific">Oryza meyeriana var. granulata</name>
    <dbReference type="NCBI Taxonomy" id="110450"/>
    <lineage>
        <taxon>Eukaryota</taxon>
        <taxon>Viridiplantae</taxon>
        <taxon>Streptophyta</taxon>
        <taxon>Embryophyta</taxon>
        <taxon>Tracheophyta</taxon>
        <taxon>Spermatophyta</taxon>
        <taxon>Magnoliopsida</taxon>
        <taxon>Liliopsida</taxon>
        <taxon>Poales</taxon>
        <taxon>Poaceae</taxon>
        <taxon>BOP clade</taxon>
        <taxon>Oryzoideae</taxon>
        <taxon>Oryzeae</taxon>
        <taxon>Oryzinae</taxon>
        <taxon>Oryza</taxon>
        <taxon>Oryza meyeriana</taxon>
    </lineage>
</organism>
<evidence type="ECO:0000313" key="1">
    <source>
        <dbReference type="EMBL" id="KAF0894225.1"/>
    </source>
</evidence>